<evidence type="ECO:0000256" key="1">
    <source>
        <dbReference type="ARBA" id="ARBA00001913"/>
    </source>
</evidence>
<name>A0A6I6MKP1_9CAUL</name>
<feature type="compositionally biased region" description="Low complexity" evidence="5">
    <location>
        <begin position="712"/>
        <end position="725"/>
    </location>
</feature>
<dbReference type="PROSITE" id="PS00330">
    <property type="entry name" value="HEMOLYSIN_CALCIUM"/>
    <property type="match status" value="6"/>
</dbReference>
<dbReference type="PRINTS" id="PR00313">
    <property type="entry name" value="CABNDNGRPT"/>
</dbReference>
<dbReference type="GO" id="GO:0005509">
    <property type="term" value="F:calcium ion binding"/>
    <property type="evidence" value="ECO:0007669"/>
    <property type="project" value="InterPro"/>
</dbReference>
<protein>
    <submittedName>
        <fullName evidence="7">Serralysin C</fullName>
        <ecNumber evidence="7">3.4.24.40</ecNumber>
    </submittedName>
</protein>
<comment type="cofactor">
    <cofactor evidence="1">
        <name>Ca(2+)</name>
        <dbReference type="ChEBI" id="CHEBI:29108"/>
    </cofactor>
</comment>
<dbReference type="GO" id="GO:0005615">
    <property type="term" value="C:extracellular space"/>
    <property type="evidence" value="ECO:0007669"/>
    <property type="project" value="InterPro"/>
</dbReference>
<dbReference type="Pfam" id="PF00353">
    <property type="entry name" value="HemolysinCabind"/>
    <property type="match status" value="4"/>
</dbReference>
<dbReference type="Pfam" id="PF08548">
    <property type="entry name" value="Peptidase_M10_C"/>
    <property type="match status" value="1"/>
</dbReference>
<dbReference type="InterPro" id="IPR013858">
    <property type="entry name" value="Peptidase_M10B_C"/>
</dbReference>
<organism evidence="7 8">
    <name type="scientific">Terricaulis silvestris</name>
    <dbReference type="NCBI Taxonomy" id="2686094"/>
    <lineage>
        <taxon>Bacteria</taxon>
        <taxon>Pseudomonadati</taxon>
        <taxon>Pseudomonadota</taxon>
        <taxon>Alphaproteobacteria</taxon>
        <taxon>Caulobacterales</taxon>
        <taxon>Caulobacteraceae</taxon>
        <taxon>Terricaulis</taxon>
    </lineage>
</organism>
<evidence type="ECO:0000313" key="7">
    <source>
        <dbReference type="EMBL" id="QGZ95249.1"/>
    </source>
</evidence>
<proteinExistence type="predicted"/>
<comment type="subcellular location">
    <subcellularLocation>
        <location evidence="2">Secreted</location>
    </subcellularLocation>
</comment>
<keyword evidence="3" id="KW-0964">Secreted</keyword>
<reference evidence="8" key="1">
    <citation type="submission" date="2019-12" db="EMBL/GenBank/DDBJ databases">
        <title>Complete genome of Terracaulis silvestris 0127_4.</title>
        <authorList>
            <person name="Vieira S."/>
            <person name="Riedel T."/>
            <person name="Sproer C."/>
            <person name="Pascual J."/>
            <person name="Boedeker C."/>
            <person name="Overmann J."/>
        </authorList>
    </citation>
    <scope>NUCLEOTIDE SEQUENCE [LARGE SCALE GENOMIC DNA]</scope>
    <source>
        <strain evidence="8">0127_4</strain>
    </source>
</reference>
<evidence type="ECO:0000256" key="3">
    <source>
        <dbReference type="ARBA" id="ARBA00022525"/>
    </source>
</evidence>
<keyword evidence="4" id="KW-0677">Repeat</keyword>
<dbReference type="SUPFAM" id="SSF51120">
    <property type="entry name" value="beta-Roll"/>
    <property type="match status" value="3"/>
</dbReference>
<accession>A0A6I6MKP1</accession>
<dbReference type="GO" id="GO:0008237">
    <property type="term" value="F:metallopeptidase activity"/>
    <property type="evidence" value="ECO:0007669"/>
    <property type="project" value="InterPro"/>
</dbReference>
<dbReference type="Gene3D" id="2.60.120.380">
    <property type="match status" value="2"/>
</dbReference>
<evidence type="ECO:0000313" key="8">
    <source>
        <dbReference type="Proteomes" id="UP000431269"/>
    </source>
</evidence>
<sequence>MYLRQDGTGPSSDFWGTSSLSRGDVGGLLHKPQEDTSGLTFHALACGCAGCAAAASSGKDGSAVHSPSTSSQGNLTTIAAPSNDVAIDGTINPGETDFFGFNLVAGQTYMFSVYGSGATPLPDTFLYVLNGGFGLLNFDDDGGAGVNSLVTYTATYTGLHIIGVEGFSASQTGGYTLDALLQPPTDIVGDTFAGAPSLTIGTVAYGFIDAGPDGPYGPGFGEVDTYSFTAEAGMFYSFEIAGGADYNSDIFNLPAGELDTVIAIYDGDGNLVALNDDINFFGGDLGSRVGFFAEESGTYYLDVFSYQPYSGGFSITSSEINPADYDPLDSINWVSANNVQFDECNTAYVYFAEAGNDFGEGLPSFGWTDFEKQQVMKALEEYEKVLGVNYEITTDESAATFRLFTTTSASFGAYMYPQDPAFGDAQGIAAFNVDSGGWGAFPQSLEQGGYSFETILHEFGHGHGLAHPHDNGGGSEIMLGVTAAQGSYGIYDLNQGVYTVMSYNSSWETGPNGESPFTIAGVSNGWAGTLSAFDIAMLQERYGANNHYAEGNDTYTIKDVQAVGTYYETIWDTKGKDTIRYDGARNARIDLTAATLNYSPTGGGVVSFVDGIWGGFTIAAGVVIENARGGSGDDVLIGNSAKNELYGNAGDDFLMGRAGGDKLDGGADFDTASYQGSGAAVNVSLASGSGSGGDAAGDCLTNIEAVEGSAFNDTLTGNSGNNTLTGGDGNDKLDGGSGNDTLDGGDGNDTLYGGNGIDALSGGDGDDKLDGGNDNDSLSGGAGNDKLTGGNGIDTLDGGIGNDTLTGGNARDHFVFAFGDGQDRITDFKKNTDLIDLRPTDLVWSDLDSNANNKLDDADLYVSVASGDTFIDLGLANGGVGGVDVVRIDDVTNLTKDSFLFG</sequence>
<dbReference type="EC" id="3.4.24.40" evidence="7"/>
<dbReference type="PANTHER" id="PTHR38340:SF1">
    <property type="entry name" value="S-LAYER PROTEIN"/>
    <property type="match status" value="1"/>
</dbReference>
<keyword evidence="8" id="KW-1185">Reference proteome</keyword>
<dbReference type="KEGG" id="tsv:DSM104635_02094"/>
<dbReference type="AlphaFoldDB" id="A0A6I6MKP1"/>
<feature type="domain" description="Peptidase M10 serralysin C-terminal" evidence="6">
    <location>
        <begin position="551"/>
        <end position="839"/>
    </location>
</feature>
<dbReference type="SUPFAM" id="SSF55486">
    <property type="entry name" value="Metalloproteases ('zincins'), catalytic domain"/>
    <property type="match status" value="1"/>
</dbReference>
<keyword evidence="7" id="KW-0378">Hydrolase</keyword>
<dbReference type="InterPro" id="IPR018511">
    <property type="entry name" value="Hemolysin-typ_Ca-bd_CS"/>
</dbReference>
<dbReference type="InterPro" id="IPR011049">
    <property type="entry name" value="Serralysin-like_metalloprot_C"/>
</dbReference>
<dbReference type="InterPro" id="IPR001343">
    <property type="entry name" value="Hemolysn_Ca-bd"/>
</dbReference>
<evidence type="ECO:0000256" key="5">
    <source>
        <dbReference type="SAM" id="MobiDB-lite"/>
    </source>
</evidence>
<gene>
    <name evidence="7" type="primary">prtC</name>
    <name evidence="7" type="ORF">DSM104635_02094</name>
</gene>
<evidence type="ECO:0000256" key="2">
    <source>
        <dbReference type="ARBA" id="ARBA00004613"/>
    </source>
</evidence>
<feature type="region of interest" description="Disordered" evidence="5">
    <location>
        <begin position="711"/>
        <end position="788"/>
    </location>
</feature>
<evidence type="ECO:0000259" key="6">
    <source>
        <dbReference type="Pfam" id="PF08548"/>
    </source>
</evidence>
<dbReference type="InterPro" id="IPR024079">
    <property type="entry name" value="MetalloPept_cat_dom_sf"/>
</dbReference>
<dbReference type="InterPro" id="IPR050557">
    <property type="entry name" value="RTX_toxin/Mannuronan_C5-epim"/>
</dbReference>
<dbReference type="PANTHER" id="PTHR38340">
    <property type="entry name" value="S-LAYER PROTEIN"/>
    <property type="match status" value="1"/>
</dbReference>
<dbReference type="Proteomes" id="UP000431269">
    <property type="component" value="Chromosome"/>
</dbReference>
<dbReference type="Gene3D" id="2.150.10.10">
    <property type="entry name" value="Serralysin-like metalloprotease, C-terminal"/>
    <property type="match status" value="3"/>
</dbReference>
<dbReference type="EMBL" id="CP047045">
    <property type="protein sequence ID" value="QGZ95249.1"/>
    <property type="molecule type" value="Genomic_DNA"/>
</dbReference>
<evidence type="ECO:0000256" key="4">
    <source>
        <dbReference type="ARBA" id="ARBA00022737"/>
    </source>
</evidence>
<dbReference type="Gene3D" id="3.40.390.10">
    <property type="entry name" value="Collagenase (Catalytic Domain)"/>
    <property type="match status" value="1"/>
</dbReference>